<evidence type="ECO:0000313" key="3">
    <source>
        <dbReference type="Proteomes" id="UP001213979"/>
    </source>
</evidence>
<evidence type="ECO:0000256" key="1">
    <source>
        <dbReference type="SAM" id="SignalP"/>
    </source>
</evidence>
<protein>
    <recommendedName>
        <fullName evidence="4">Lactococcin 972 family bacteriocin</fullName>
    </recommendedName>
</protein>
<gene>
    <name evidence="2" type="ORF">PNH38_05875</name>
</gene>
<dbReference type="RefSeq" id="WP_066146588.1">
    <property type="nucleotide sequence ID" value="NZ_JAQOTG010000003.1"/>
</dbReference>
<evidence type="ECO:0008006" key="4">
    <source>
        <dbReference type="Google" id="ProtNLM"/>
    </source>
</evidence>
<comment type="caution">
    <text evidence="2">The sequence shown here is derived from an EMBL/GenBank/DDBJ whole genome shotgun (WGS) entry which is preliminary data.</text>
</comment>
<feature type="chain" id="PRO_5046118008" description="Lactococcin 972 family bacteriocin" evidence="1">
    <location>
        <begin position="24"/>
        <end position="111"/>
    </location>
</feature>
<keyword evidence="1" id="KW-0732">Signal</keyword>
<keyword evidence="3" id="KW-1185">Reference proteome</keyword>
<reference evidence="2 3" key="1">
    <citation type="submission" date="2023-01" db="EMBL/GenBank/DDBJ databases">
        <title>Genome-based reclassification of Anoxybacillus geothermalis as a later heterotypic synonym of Anoxybacillus rupiensis.</title>
        <authorList>
            <person name="Inan Bektas K."/>
            <person name="Canakci S."/>
            <person name="Belduz A.A."/>
            <person name="Guler H.H."/>
        </authorList>
    </citation>
    <scope>NUCLEOTIDE SEQUENCE [LARGE SCALE GENOMIC DNA]</scope>
    <source>
        <strain evidence="2 3">DSM 17127</strain>
    </source>
</reference>
<name>A0ABT5W258_9BACL</name>
<accession>A0ABT5W258</accession>
<proteinExistence type="predicted"/>
<sequence length="111" mass="12170">MKKSLISASLALGLLASSTSAFAATYEYSSKGRNFDKSWTAYNSGTNWVIEYGFNTDFINEDFTHTKHSTTSHIAKVRNANGTFSDQDSAGNWAGIEVTHSGSTVYYSITY</sequence>
<evidence type="ECO:0000313" key="2">
    <source>
        <dbReference type="EMBL" id="MDE8563415.1"/>
    </source>
</evidence>
<dbReference type="EMBL" id="JAQOTG010000003">
    <property type="protein sequence ID" value="MDE8563415.1"/>
    <property type="molecule type" value="Genomic_DNA"/>
</dbReference>
<organism evidence="2 3">
    <name type="scientific">Anoxybacteroides rupiense</name>
    <dbReference type="NCBI Taxonomy" id="311460"/>
    <lineage>
        <taxon>Bacteria</taxon>
        <taxon>Bacillati</taxon>
        <taxon>Bacillota</taxon>
        <taxon>Bacilli</taxon>
        <taxon>Bacillales</taxon>
        <taxon>Anoxybacillaceae</taxon>
        <taxon>Anoxybacteroides</taxon>
    </lineage>
</organism>
<feature type="signal peptide" evidence="1">
    <location>
        <begin position="1"/>
        <end position="23"/>
    </location>
</feature>
<dbReference type="Proteomes" id="UP001213979">
    <property type="component" value="Unassembled WGS sequence"/>
</dbReference>